<keyword evidence="9" id="KW-0486">Methionine biosynthesis</keyword>
<dbReference type="GO" id="GO:0106312">
    <property type="term" value="F:methylenetetrahydrofolate reductase (NADH) activity"/>
    <property type="evidence" value="ECO:0007669"/>
    <property type="project" value="UniProtKB-EC"/>
</dbReference>
<evidence type="ECO:0000313" key="14">
    <source>
        <dbReference type="Proteomes" id="UP000315648"/>
    </source>
</evidence>
<keyword evidence="5 12" id="KW-0285">Flavoprotein</keyword>
<dbReference type="CDD" id="cd00537">
    <property type="entry name" value="MTHFR"/>
    <property type="match status" value="1"/>
</dbReference>
<evidence type="ECO:0000256" key="9">
    <source>
        <dbReference type="ARBA" id="ARBA00023167"/>
    </source>
</evidence>
<dbReference type="AlphaFoldDB" id="A0A556QLH9"/>
<dbReference type="GO" id="GO:0005829">
    <property type="term" value="C:cytosol"/>
    <property type="evidence" value="ECO:0007669"/>
    <property type="project" value="InterPro"/>
</dbReference>
<evidence type="ECO:0000256" key="8">
    <source>
        <dbReference type="ARBA" id="ARBA00023027"/>
    </source>
</evidence>
<evidence type="ECO:0000256" key="12">
    <source>
        <dbReference type="RuleBase" id="RU003862"/>
    </source>
</evidence>
<dbReference type="GO" id="GO:0009086">
    <property type="term" value="P:methionine biosynthetic process"/>
    <property type="evidence" value="ECO:0007669"/>
    <property type="project" value="UniProtKB-KW"/>
</dbReference>
<organism evidence="13 14">
    <name type="scientific">Rariglobus hedericola</name>
    <dbReference type="NCBI Taxonomy" id="2597822"/>
    <lineage>
        <taxon>Bacteria</taxon>
        <taxon>Pseudomonadati</taxon>
        <taxon>Verrucomicrobiota</taxon>
        <taxon>Opitutia</taxon>
        <taxon>Opitutales</taxon>
        <taxon>Opitutaceae</taxon>
        <taxon>Rariglobus</taxon>
    </lineage>
</organism>
<evidence type="ECO:0000256" key="10">
    <source>
        <dbReference type="ARBA" id="ARBA00034478"/>
    </source>
</evidence>
<dbReference type="UniPathway" id="UPA00193"/>
<dbReference type="Pfam" id="PF02219">
    <property type="entry name" value="MTHFR"/>
    <property type="match status" value="1"/>
</dbReference>
<evidence type="ECO:0000256" key="5">
    <source>
        <dbReference type="ARBA" id="ARBA00022630"/>
    </source>
</evidence>
<dbReference type="Gene3D" id="3.20.20.220">
    <property type="match status" value="1"/>
</dbReference>
<evidence type="ECO:0000256" key="7">
    <source>
        <dbReference type="ARBA" id="ARBA00023002"/>
    </source>
</evidence>
<dbReference type="PANTHER" id="PTHR45754:SF3">
    <property type="entry name" value="METHYLENETETRAHYDROFOLATE REDUCTASE (NADPH)"/>
    <property type="match status" value="1"/>
</dbReference>
<evidence type="ECO:0000313" key="13">
    <source>
        <dbReference type="EMBL" id="TSJ77483.1"/>
    </source>
</evidence>
<comment type="pathway">
    <text evidence="10">Amino-acid biosynthesis; L-methionine biosynthesis via de novo pathway.</text>
</comment>
<dbReference type="RefSeq" id="WP_144353902.1">
    <property type="nucleotide sequence ID" value="NZ_CBCRVV010000008.1"/>
</dbReference>
<comment type="pathway">
    <text evidence="2 12">One-carbon metabolism; tetrahydrofolate interconversion.</text>
</comment>
<comment type="catalytic activity">
    <reaction evidence="11">
        <text>(6S)-5-methyl-5,6,7,8-tetrahydrofolate + NAD(+) = (6R)-5,10-methylene-5,6,7,8-tetrahydrofolate + NADH + H(+)</text>
        <dbReference type="Rhea" id="RHEA:19821"/>
        <dbReference type="ChEBI" id="CHEBI:15378"/>
        <dbReference type="ChEBI" id="CHEBI:15636"/>
        <dbReference type="ChEBI" id="CHEBI:18608"/>
        <dbReference type="ChEBI" id="CHEBI:57540"/>
        <dbReference type="ChEBI" id="CHEBI:57945"/>
        <dbReference type="EC" id="1.5.1.54"/>
    </reaction>
    <physiologicalReaction direction="right-to-left" evidence="11">
        <dbReference type="Rhea" id="RHEA:19823"/>
    </physiologicalReaction>
</comment>
<comment type="cofactor">
    <cofactor evidence="1 12">
        <name>FAD</name>
        <dbReference type="ChEBI" id="CHEBI:57692"/>
    </cofactor>
</comment>
<sequence length="292" mass="31703">MNPDRPISALFAENRPLRSLEFFPPKDDAGVEALRQTATALKTIPWDFVSVTYGAGGTTRERTAQISRLLKDELGFTVMPHLTCVGHSRAELVALADQIYDGGFRNIMTLRGDPPKGATEFTVAPDGLRYANELVTLLKTRHPDFCLGVGGYPEKHPEAVSLEADLDALKRKVDAGAAFITTQLFFDNAIYHRFVDKCRAAGIIVPIVPGLMPVLSVKQVQRIATLSGSVLPAQLARRLEVAEVNPDVVEIIGIDWALTQIRDLLAHGAPGYHLYILNRAKSALALAAGLAA</sequence>
<keyword evidence="4" id="KW-0028">Amino-acid biosynthesis</keyword>
<dbReference type="InterPro" id="IPR004620">
    <property type="entry name" value="MTHF_reductase_bac"/>
</dbReference>
<name>A0A556QLH9_9BACT</name>
<evidence type="ECO:0000256" key="2">
    <source>
        <dbReference type="ARBA" id="ARBA00004777"/>
    </source>
</evidence>
<evidence type="ECO:0000256" key="11">
    <source>
        <dbReference type="ARBA" id="ARBA00048628"/>
    </source>
</evidence>
<dbReference type="InterPro" id="IPR003171">
    <property type="entry name" value="Mehydrof_redctse-like"/>
</dbReference>
<dbReference type="EC" id="1.5.1.54" evidence="12"/>
<proteinExistence type="inferred from homology"/>
<reference evidence="13 14" key="1">
    <citation type="submission" date="2019-07" db="EMBL/GenBank/DDBJ databases">
        <title>Description of 53C-WASEF.</title>
        <authorList>
            <person name="Pitt A."/>
            <person name="Hahn M.W."/>
        </authorList>
    </citation>
    <scope>NUCLEOTIDE SEQUENCE [LARGE SCALE GENOMIC DNA]</scope>
    <source>
        <strain evidence="13 14">53C-WASEF</strain>
    </source>
</reference>
<dbReference type="GO" id="GO:0035999">
    <property type="term" value="P:tetrahydrofolate interconversion"/>
    <property type="evidence" value="ECO:0007669"/>
    <property type="project" value="UniProtKB-UniPathway"/>
</dbReference>
<keyword evidence="14" id="KW-1185">Reference proteome</keyword>
<dbReference type="NCBIfam" id="TIGR00676">
    <property type="entry name" value="fadh2"/>
    <property type="match status" value="1"/>
</dbReference>
<dbReference type="Proteomes" id="UP000315648">
    <property type="component" value="Unassembled WGS sequence"/>
</dbReference>
<keyword evidence="6 12" id="KW-0274">FAD</keyword>
<dbReference type="SUPFAM" id="SSF51730">
    <property type="entry name" value="FAD-linked oxidoreductase"/>
    <property type="match status" value="1"/>
</dbReference>
<protein>
    <recommendedName>
        <fullName evidence="12">Methylenetetrahydrofolate reductase</fullName>
        <ecNumber evidence="12">1.5.1.54</ecNumber>
    </recommendedName>
</protein>
<evidence type="ECO:0000256" key="6">
    <source>
        <dbReference type="ARBA" id="ARBA00022827"/>
    </source>
</evidence>
<evidence type="ECO:0000256" key="1">
    <source>
        <dbReference type="ARBA" id="ARBA00001974"/>
    </source>
</evidence>
<comment type="similarity">
    <text evidence="3 12">Belongs to the methylenetetrahydrofolate reductase family.</text>
</comment>
<dbReference type="EMBL" id="VMBG01000002">
    <property type="protein sequence ID" value="TSJ77483.1"/>
    <property type="molecule type" value="Genomic_DNA"/>
</dbReference>
<dbReference type="OrthoDB" id="9812555at2"/>
<dbReference type="InterPro" id="IPR029041">
    <property type="entry name" value="FAD-linked_oxidoreductase-like"/>
</dbReference>
<gene>
    <name evidence="13" type="primary">metF</name>
    <name evidence="13" type="ORF">FPL22_15460</name>
</gene>
<accession>A0A556QLH9</accession>
<keyword evidence="8" id="KW-0520">NAD</keyword>
<dbReference type="PANTHER" id="PTHR45754">
    <property type="entry name" value="METHYLENETETRAHYDROFOLATE REDUCTASE"/>
    <property type="match status" value="1"/>
</dbReference>
<evidence type="ECO:0000256" key="4">
    <source>
        <dbReference type="ARBA" id="ARBA00022605"/>
    </source>
</evidence>
<evidence type="ECO:0000256" key="3">
    <source>
        <dbReference type="ARBA" id="ARBA00006743"/>
    </source>
</evidence>
<dbReference type="GO" id="GO:0071949">
    <property type="term" value="F:FAD binding"/>
    <property type="evidence" value="ECO:0007669"/>
    <property type="project" value="TreeGrafter"/>
</dbReference>
<keyword evidence="7 12" id="KW-0560">Oxidoreductase</keyword>
<comment type="caution">
    <text evidence="13">The sequence shown here is derived from an EMBL/GenBank/DDBJ whole genome shotgun (WGS) entry which is preliminary data.</text>
</comment>